<proteinExistence type="predicted"/>
<evidence type="ECO:0000256" key="1">
    <source>
        <dbReference type="SAM" id="Phobius"/>
    </source>
</evidence>
<comment type="caution">
    <text evidence="3">The sequence shown here is derived from an EMBL/GenBank/DDBJ whole genome shotgun (WGS) entry which is preliminary data.</text>
</comment>
<dbReference type="PANTHER" id="PTHR30619">
    <property type="entry name" value="DNA INTERNALIZATION/COMPETENCE PROTEIN COMEC/REC2"/>
    <property type="match status" value="1"/>
</dbReference>
<evidence type="ECO:0000259" key="2">
    <source>
        <dbReference type="Pfam" id="PF00753"/>
    </source>
</evidence>
<reference evidence="3" key="1">
    <citation type="journal article" date="2021" name="PeerJ">
        <title>Extensive microbial diversity within the chicken gut microbiome revealed by metagenomics and culture.</title>
        <authorList>
            <person name="Gilroy R."/>
            <person name="Ravi A."/>
            <person name="Getino M."/>
            <person name="Pursley I."/>
            <person name="Horton D.L."/>
            <person name="Alikhan N.F."/>
            <person name="Baker D."/>
            <person name="Gharbi K."/>
            <person name="Hall N."/>
            <person name="Watson M."/>
            <person name="Adriaenssens E.M."/>
            <person name="Foster-Nyarko E."/>
            <person name="Jarju S."/>
            <person name="Secka A."/>
            <person name="Antonio M."/>
            <person name="Oren A."/>
            <person name="Chaudhuri R.R."/>
            <person name="La Ragione R."/>
            <person name="Hildebrand F."/>
            <person name="Pallen M.J."/>
        </authorList>
    </citation>
    <scope>NUCLEOTIDE SEQUENCE</scope>
    <source>
        <strain evidence="3">ChiBcec8-13705</strain>
    </source>
</reference>
<feature type="domain" description="Metallo-beta-lactamase" evidence="2">
    <location>
        <begin position="75"/>
        <end position="266"/>
    </location>
</feature>
<evidence type="ECO:0000313" key="4">
    <source>
        <dbReference type="Proteomes" id="UP000886803"/>
    </source>
</evidence>
<keyword evidence="1" id="KW-0472">Membrane</keyword>
<protein>
    <submittedName>
        <fullName evidence="3">MBL fold metallo-hydrolase</fullName>
    </submittedName>
</protein>
<accession>A0A9D2M7E6</accession>
<dbReference type="InterPro" id="IPR001279">
    <property type="entry name" value="Metallo-B-lactamas"/>
</dbReference>
<dbReference type="InterPro" id="IPR052159">
    <property type="entry name" value="Competence_DNA_uptake"/>
</dbReference>
<dbReference type="InterPro" id="IPR035681">
    <property type="entry name" value="ComA-like_MBL"/>
</dbReference>
<dbReference type="SUPFAM" id="SSF56281">
    <property type="entry name" value="Metallo-hydrolase/oxidoreductase"/>
    <property type="match status" value="1"/>
</dbReference>
<feature type="non-terminal residue" evidence="3">
    <location>
        <position position="267"/>
    </location>
</feature>
<name>A0A9D2M7E6_9FIRM</name>
<keyword evidence="1" id="KW-0812">Transmembrane</keyword>
<dbReference type="Proteomes" id="UP000886803">
    <property type="component" value="Unassembled WGS sequence"/>
</dbReference>
<dbReference type="EMBL" id="DWYG01000165">
    <property type="protein sequence ID" value="HJB42776.1"/>
    <property type="molecule type" value="Genomic_DNA"/>
</dbReference>
<sequence length="267" mass="27489">MTKRKRSPRRPTAAGVIGCVVCGVLLAGASYLIEACGGIGFVPSWEQLATWLGVPVGGPDAADLAEGDATVTFFDVGQGDSVLVASGADTCLIDAGTPDAADSLVAMLYAAGVTELDTMVMTHPHADHLGGMARVLQSIEVETLVTPPLSEDERASAQVAEVLEWADTTGTAVVTAADEMTIAVGDGTLTVLMAGLPEADDVNNESLCLRYSLGDFAFLDTGDAEADAEEALAARCGFGLRCTLFKAGHHGSSTSNSETLLSLVRPE</sequence>
<feature type="transmembrane region" description="Helical" evidence="1">
    <location>
        <begin position="12"/>
        <end position="33"/>
    </location>
</feature>
<dbReference type="Gene3D" id="3.60.15.10">
    <property type="entry name" value="Ribonuclease Z/Hydroxyacylglutathione hydrolase-like"/>
    <property type="match status" value="1"/>
</dbReference>
<dbReference type="InterPro" id="IPR036866">
    <property type="entry name" value="RibonucZ/Hydroxyglut_hydro"/>
</dbReference>
<dbReference type="AlphaFoldDB" id="A0A9D2M7E6"/>
<dbReference type="CDD" id="cd07731">
    <property type="entry name" value="ComA-like_MBL-fold"/>
    <property type="match status" value="1"/>
</dbReference>
<keyword evidence="1" id="KW-1133">Transmembrane helix</keyword>
<organism evidence="3 4">
    <name type="scientific">Candidatus Gemmiger avicola</name>
    <dbReference type="NCBI Taxonomy" id="2838605"/>
    <lineage>
        <taxon>Bacteria</taxon>
        <taxon>Bacillati</taxon>
        <taxon>Bacillota</taxon>
        <taxon>Clostridia</taxon>
        <taxon>Eubacteriales</taxon>
        <taxon>Gemmiger</taxon>
    </lineage>
</organism>
<dbReference type="Pfam" id="PF00753">
    <property type="entry name" value="Lactamase_B"/>
    <property type="match status" value="1"/>
</dbReference>
<reference evidence="3" key="2">
    <citation type="submission" date="2021-04" db="EMBL/GenBank/DDBJ databases">
        <authorList>
            <person name="Gilroy R."/>
        </authorList>
    </citation>
    <scope>NUCLEOTIDE SEQUENCE</scope>
    <source>
        <strain evidence="3">ChiBcec8-13705</strain>
    </source>
</reference>
<gene>
    <name evidence="3" type="ORF">H9945_09805</name>
</gene>
<dbReference type="PANTHER" id="PTHR30619:SF1">
    <property type="entry name" value="RECOMBINATION PROTEIN 2"/>
    <property type="match status" value="1"/>
</dbReference>
<evidence type="ECO:0000313" key="3">
    <source>
        <dbReference type="EMBL" id="HJB42776.1"/>
    </source>
</evidence>